<accession>A0ABQ1YEM6</accession>
<keyword evidence="3" id="KW-1015">Disulfide bond</keyword>
<dbReference type="Pfam" id="PF08534">
    <property type="entry name" value="Redoxin"/>
    <property type="match status" value="1"/>
</dbReference>
<reference evidence="8" key="1">
    <citation type="journal article" date="2019" name="Int. J. Syst. Evol. Microbiol.">
        <title>The Global Catalogue of Microorganisms (GCM) 10K type strain sequencing project: providing services to taxonomists for standard genome sequencing and annotation.</title>
        <authorList>
            <consortium name="The Broad Institute Genomics Platform"/>
            <consortium name="The Broad Institute Genome Sequencing Center for Infectious Disease"/>
            <person name="Wu L."/>
            <person name="Ma J."/>
        </authorList>
    </citation>
    <scope>NUCLEOTIDE SEQUENCE [LARGE SCALE GENOMIC DNA]</scope>
    <source>
        <strain evidence="8">CGMCC 1.15288</strain>
    </source>
</reference>
<dbReference type="PROSITE" id="PS51352">
    <property type="entry name" value="THIOREDOXIN_2"/>
    <property type="match status" value="1"/>
</dbReference>
<evidence type="ECO:0000313" key="8">
    <source>
        <dbReference type="Proteomes" id="UP000600214"/>
    </source>
</evidence>
<evidence type="ECO:0000256" key="2">
    <source>
        <dbReference type="ARBA" id="ARBA00022748"/>
    </source>
</evidence>
<comment type="caution">
    <text evidence="7">The sequence shown here is derived from an EMBL/GenBank/DDBJ whole genome shotgun (WGS) entry which is preliminary data.</text>
</comment>
<feature type="signal peptide" evidence="5">
    <location>
        <begin position="1"/>
        <end position="23"/>
    </location>
</feature>
<evidence type="ECO:0000256" key="4">
    <source>
        <dbReference type="ARBA" id="ARBA00023284"/>
    </source>
</evidence>
<dbReference type="InterPro" id="IPR050553">
    <property type="entry name" value="Thioredoxin_ResA/DsbE_sf"/>
</dbReference>
<protein>
    <recommendedName>
        <fullName evidence="6">Thioredoxin domain-containing protein</fullName>
    </recommendedName>
</protein>
<feature type="chain" id="PRO_5045989656" description="Thioredoxin domain-containing protein" evidence="5">
    <location>
        <begin position="24"/>
        <end position="478"/>
    </location>
</feature>
<name>A0ABQ1YEM6_9BACT</name>
<keyword evidence="2" id="KW-0201">Cytochrome c-type biogenesis</keyword>
<dbReference type="RefSeq" id="WP_188927983.1">
    <property type="nucleotide sequence ID" value="NZ_BMIA01000001.1"/>
</dbReference>
<dbReference type="InterPro" id="IPR013740">
    <property type="entry name" value="Redoxin"/>
</dbReference>
<comment type="subcellular location">
    <subcellularLocation>
        <location evidence="1">Cell envelope</location>
    </subcellularLocation>
</comment>
<evidence type="ECO:0000256" key="5">
    <source>
        <dbReference type="SAM" id="SignalP"/>
    </source>
</evidence>
<evidence type="ECO:0000256" key="1">
    <source>
        <dbReference type="ARBA" id="ARBA00004196"/>
    </source>
</evidence>
<dbReference type="Proteomes" id="UP000600214">
    <property type="component" value="Unassembled WGS sequence"/>
</dbReference>
<evidence type="ECO:0000313" key="7">
    <source>
        <dbReference type="EMBL" id="GGH21706.1"/>
    </source>
</evidence>
<keyword evidence="8" id="KW-1185">Reference proteome</keyword>
<dbReference type="Gene3D" id="3.40.30.10">
    <property type="entry name" value="Glutaredoxin"/>
    <property type="match status" value="1"/>
</dbReference>
<evidence type="ECO:0000256" key="3">
    <source>
        <dbReference type="ARBA" id="ARBA00023157"/>
    </source>
</evidence>
<dbReference type="SUPFAM" id="SSF52833">
    <property type="entry name" value="Thioredoxin-like"/>
    <property type="match status" value="1"/>
</dbReference>
<gene>
    <name evidence="7" type="ORF">GCM10007423_03030</name>
</gene>
<dbReference type="PANTHER" id="PTHR42852:SF6">
    <property type="entry name" value="THIOL:DISULFIDE INTERCHANGE PROTEIN DSBE"/>
    <property type="match status" value="1"/>
</dbReference>
<keyword evidence="5" id="KW-0732">Signal</keyword>
<dbReference type="InterPro" id="IPR013766">
    <property type="entry name" value="Thioredoxin_domain"/>
</dbReference>
<dbReference type="CDD" id="cd02966">
    <property type="entry name" value="TlpA_like_family"/>
    <property type="match status" value="1"/>
</dbReference>
<dbReference type="PANTHER" id="PTHR42852">
    <property type="entry name" value="THIOL:DISULFIDE INTERCHANGE PROTEIN DSBE"/>
    <property type="match status" value="1"/>
</dbReference>
<proteinExistence type="predicted"/>
<keyword evidence="4" id="KW-0676">Redox-active center</keyword>
<feature type="domain" description="Thioredoxin" evidence="6">
    <location>
        <begin position="337"/>
        <end position="477"/>
    </location>
</feature>
<evidence type="ECO:0000259" key="6">
    <source>
        <dbReference type="PROSITE" id="PS51352"/>
    </source>
</evidence>
<organism evidence="7 8">
    <name type="scientific">Dyadobacter endophyticus</name>
    <dbReference type="NCBI Taxonomy" id="1749036"/>
    <lineage>
        <taxon>Bacteria</taxon>
        <taxon>Pseudomonadati</taxon>
        <taxon>Bacteroidota</taxon>
        <taxon>Cytophagia</taxon>
        <taxon>Cytophagales</taxon>
        <taxon>Spirosomataceae</taxon>
        <taxon>Dyadobacter</taxon>
    </lineage>
</organism>
<sequence length="478" mass="54759">MAYLRILVFIVGCSLQAPTPLFAQSANWYSFKGTANLIINYENSPGKTWFIRTIKMVPDQETRLSDTIPSGSGSKTYVLPVSLPQKVTLATSGKTLTLLLTPGSTLICHLDFTDLTMARFHGTDSLGVINEYLIKKNFSASMPFSARRASVLHTAASLQELSVQMDALYLEELQFFNKNIGRLPKWYQQHEYWDIRYADATDRMNAVIMREHSQNVKERVPVHYYRFLDSLNINNPAAKSCASYYYFLYEAFNKRMNANDLANGTKSSFIDYHINQAGRELSSEVSDLFKAFIVQLTFNHYKREVATEYLKIHGDIFSEDIWKAELEAYFKSKVVRAAKGKIPPNFVLADTKDSLTWLRSLKGNVIVLSFWFAGCKPCIEEFSAENALAEKFRNKPVRIVSVCLNTSKDVWKTWSEHFGLKTINLWANTEWEKTIIEKYDLNVFPRYVLINRDYEIAEMNADKPSQGLEAQINSLLAR</sequence>
<dbReference type="EMBL" id="BMIA01000001">
    <property type="protein sequence ID" value="GGH21706.1"/>
    <property type="molecule type" value="Genomic_DNA"/>
</dbReference>
<dbReference type="InterPro" id="IPR036249">
    <property type="entry name" value="Thioredoxin-like_sf"/>
</dbReference>